<feature type="chain" id="PRO_5040760437" description="Beta-lactamase-inhibitor-like PepSY-like domain-containing protein" evidence="1">
    <location>
        <begin position="20"/>
        <end position="144"/>
    </location>
</feature>
<keyword evidence="3" id="KW-1185">Reference proteome</keyword>
<protein>
    <recommendedName>
        <fullName evidence="4">Beta-lactamase-inhibitor-like PepSY-like domain-containing protein</fullName>
    </recommendedName>
</protein>
<evidence type="ECO:0008006" key="4">
    <source>
        <dbReference type="Google" id="ProtNLM"/>
    </source>
</evidence>
<dbReference type="RefSeq" id="WP_242179211.1">
    <property type="nucleotide sequence ID" value="NZ_JAKQYM010000010.1"/>
</dbReference>
<dbReference type="EMBL" id="JAKQYM010000010">
    <property type="protein sequence ID" value="MCI2230103.1"/>
    <property type="molecule type" value="Genomic_DNA"/>
</dbReference>
<sequence>MKKILFTSLLIIVSLTTNAQDYALNSEMNYNENNIDNNSSKEIVPLLEQTKYTYKYKGDDVLVIFSENEHIEYFNDKKYFIKSTITWTAEDECYMTLQESNLPRFPFKKGIKLKMKIQKVKRGYIYYESTLGGRSWTGKMKKLN</sequence>
<keyword evidence="1" id="KW-0732">Signal</keyword>
<dbReference type="AlphaFoldDB" id="A0A9X1VQ11"/>
<comment type="caution">
    <text evidence="2">The sequence shown here is derived from an EMBL/GenBank/DDBJ whole genome shotgun (WGS) entry which is preliminary data.</text>
</comment>
<organism evidence="2 3">
    <name type="scientific">Polaribacter marinus</name>
    <dbReference type="NCBI Taxonomy" id="2916838"/>
    <lineage>
        <taxon>Bacteria</taxon>
        <taxon>Pseudomonadati</taxon>
        <taxon>Bacteroidota</taxon>
        <taxon>Flavobacteriia</taxon>
        <taxon>Flavobacteriales</taxon>
        <taxon>Flavobacteriaceae</taxon>
    </lineage>
</organism>
<reference evidence="2" key="1">
    <citation type="submission" date="2022-02" db="EMBL/GenBank/DDBJ databases">
        <title>Polaribacter sp. MSW13, isolated from seawater.</title>
        <authorList>
            <person name="Kristyanto S."/>
            <person name="Jung J."/>
            <person name="Jeon C.O."/>
        </authorList>
    </citation>
    <scope>NUCLEOTIDE SEQUENCE</scope>
    <source>
        <strain evidence="2">MSW13</strain>
    </source>
</reference>
<accession>A0A9X1VQ11</accession>
<evidence type="ECO:0000313" key="3">
    <source>
        <dbReference type="Proteomes" id="UP001139369"/>
    </source>
</evidence>
<proteinExistence type="predicted"/>
<dbReference type="Proteomes" id="UP001139369">
    <property type="component" value="Unassembled WGS sequence"/>
</dbReference>
<name>A0A9X1VQ11_9FLAO</name>
<feature type="signal peptide" evidence="1">
    <location>
        <begin position="1"/>
        <end position="19"/>
    </location>
</feature>
<gene>
    <name evidence="2" type="ORF">MC378_13070</name>
</gene>
<evidence type="ECO:0000313" key="2">
    <source>
        <dbReference type="EMBL" id="MCI2230103.1"/>
    </source>
</evidence>
<evidence type="ECO:0000256" key="1">
    <source>
        <dbReference type="SAM" id="SignalP"/>
    </source>
</evidence>